<accession>A0AAU8M1W9</accession>
<name>A0AAU8M1W9_9BACT</name>
<dbReference type="InterPro" id="IPR031325">
    <property type="entry name" value="RHS_repeat"/>
</dbReference>
<dbReference type="InterPro" id="IPR006530">
    <property type="entry name" value="YD"/>
</dbReference>
<dbReference type="Pfam" id="PF25023">
    <property type="entry name" value="TEN_YD-shell"/>
    <property type="match status" value="2"/>
</dbReference>
<feature type="domain" description="Teneurin-like YD-shell" evidence="2">
    <location>
        <begin position="5"/>
        <end position="192"/>
    </location>
</feature>
<dbReference type="NCBIfam" id="TIGR03696">
    <property type="entry name" value="Rhs_assc_core"/>
    <property type="match status" value="1"/>
</dbReference>
<dbReference type="Pfam" id="PF05593">
    <property type="entry name" value="RHS_repeat"/>
    <property type="match status" value="1"/>
</dbReference>
<dbReference type="InterPro" id="IPR056823">
    <property type="entry name" value="TEN-like_YD-shell"/>
</dbReference>
<sequence length="741" mass="81574">MAGNQISVTDARGNTTSFVYDGANRKTDTIFVDGTRIHTLYDRVGRKKTVTDQNDEVTTFEYDDVGRLTAVVDDQKGRTSYIYDEVGNKLTQTDAENRTTKWSYDNSGNVLTHTLPLLQEESFTYDAVGKVLTHTDFNNRTTEFEYSPCCGRLTRKTLPDETTEEYTYLGTGQIETVTTSQGLTEYEYDSVGRVTRRDNPDGTFISYGYDLAGNRTSLTVPSGTTGFTFDALNRLETVTAPDTTVTAYTYDAVGNRDTVSLPNGTMTSYTYDALNRLKLLKNRAADNSLISSYAYTLGLAGNRLQVDELSGRSVEYTYDSLYRLTDEEITDPVQGNAVISYTYDKVGNRETKTVGGVTQSYDYNDNDRLENDDTSTYLYDNNGNLTHKTVGSETIEYVYDDSNRLVQINHPTDGTTHYWYDHNGIRTAKQVNSSALHRYLVDANRDYAQVLEEYEGESTLAVSYLYGDDLIAQNRGDLSYYLYDGQLSSRQLVNSSGAVTDSYDYDAFGNLLNSSGSTENDYLYTGEQFDPNAGFYYLRARYYDQGSGRFTSVDPYAGNMHEPITLHRYLYAGDNPVMNVDPSGEMDYSLSSLMASTVIRGMLLNFSVSAAIGGADAALRGDPILAGAFESGVVGTLLGPLGVIKFVKPVLVVGGLGLGVVGIADAISEGNTELALFRGALLLNGAVTFVKTAQYKGRLGKRDTRAQNRAIADQLKARGWKITGGGGYIPHSAYPLSISGI</sequence>
<reference evidence="3" key="1">
    <citation type="journal article" date="2024" name="Syst. Appl. Microbiol.">
        <title>First single-strain enrichments of Electrothrix cable bacteria, description of E. aestuarii sp. nov. and E. rattekaaiensis sp. nov., and proposal of a cable bacteria taxonomy following the rules of the SeqCode.</title>
        <authorList>
            <person name="Plum-Jensen L.E."/>
            <person name="Schramm A."/>
            <person name="Marshall I.P.G."/>
        </authorList>
    </citation>
    <scope>NUCLEOTIDE SEQUENCE</scope>
    <source>
        <strain evidence="3">Rat1</strain>
    </source>
</reference>
<reference evidence="3" key="2">
    <citation type="submission" date="2024-06" db="EMBL/GenBank/DDBJ databases">
        <authorList>
            <person name="Plum-Jensen L.E."/>
            <person name="Schramm A."/>
            <person name="Marshall I.P.G."/>
        </authorList>
    </citation>
    <scope>NUCLEOTIDE SEQUENCE</scope>
    <source>
        <strain evidence="3">Rat1</strain>
    </source>
</reference>
<dbReference type="NCBIfam" id="TIGR01643">
    <property type="entry name" value="YD_repeat_2x"/>
    <property type="match status" value="7"/>
</dbReference>
<protein>
    <submittedName>
        <fullName evidence="3">RHS repeat-associated core domain-containing protein</fullName>
    </submittedName>
</protein>
<gene>
    <name evidence="3" type="ORF">Q3M24_11215</name>
</gene>
<evidence type="ECO:0000256" key="1">
    <source>
        <dbReference type="ARBA" id="ARBA00022737"/>
    </source>
</evidence>
<organism evidence="3">
    <name type="scientific">Candidatus Electrothrix aestuarii</name>
    <dbReference type="NCBI Taxonomy" id="3062594"/>
    <lineage>
        <taxon>Bacteria</taxon>
        <taxon>Pseudomonadati</taxon>
        <taxon>Thermodesulfobacteriota</taxon>
        <taxon>Desulfobulbia</taxon>
        <taxon>Desulfobulbales</taxon>
        <taxon>Desulfobulbaceae</taxon>
        <taxon>Candidatus Electrothrix</taxon>
    </lineage>
</organism>
<proteinExistence type="predicted"/>
<dbReference type="Gene3D" id="2.180.10.10">
    <property type="entry name" value="RHS repeat-associated core"/>
    <property type="match status" value="2"/>
</dbReference>
<dbReference type="AlphaFoldDB" id="A0AAU8M1W9"/>
<dbReference type="KEGG" id="eaj:Q3M24_11215"/>
<keyword evidence="1" id="KW-0677">Repeat</keyword>
<evidence type="ECO:0000313" key="3">
    <source>
        <dbReference type="EMBL" id="XCN75438.1"/>
    </source>
</evidence>
<evidence type="ECO:0000259" key="2">
    <source>
        <dbReference type="Pfam" id="PF25023"/>
    </source>
</evidence>
<dbReference type="PANTHER" id="PTHR32305">
    <property type="match status" value="1"/>
</dbReference>
<dbReference type="PANTHER" id="PTHR32305:SF15">
    <property type="entry name" value="PROTEIN RHSA-RELATED"/>
    <property type="match status" value="1"/>
</dbReference>
<dbReference type="InterPro" id="IPR022385">
    <property type="entry name" value="Rhs_assc_core"/>
</dbReference>
<feature type="domain" description="Teneurin-like YD-shell" evidence="2">
    <location>
        <begin position="309"/>
        <end position="577"/>
    </location>
</feature>
<dbReference type="EMBL" id="CP159373">
    <property type="protein sequence ID" value="XCN75438.1"/>
    <property type="molecule type" value="Genomic_DNA"/>
</dbReference>
<dbReference type="InterPro" id="IPR050708">
    <property type="entry name" value="T6SS_VgrG/RHS"/>
</dbReference>